<accession>A0A139A240</accession>
<dbReference type="GO" id="GO:0051082">
    <property type="term" value="F:unfolded protein binding"/>
    <property type="evidence" value="ECO:0007669"/>
    <property type="project" value="TreeGrafter"/>
</dbReference>
<dbReference type="Pfam" id="PF01025">
    <property type="entry name" value="GrpE"/>
    <property type="match status" value="1"/>
</dbReference>
<dbReference type="HAMAP" id="MF_01151">
    <property type="entry name" value="GrpE"/>
    <property type="match status" value="1"/>
</dbReference>
<dbReference type="OrthoDB" id="201635at2759"/>
<dbReference type="PANTHER" id="PTHR21237:SF23">
    <property type="entry name" value="GRPE PROTEIN HOMOLOG, MITOCHONDRIAL"/>
    <property type="match status" value="1"/>
</dbReference>
<dbReference type="CDD" id="cd00446">
    <property type="entry name" value="GrpE"/>
    <property type="match status" value="1"/>
</dbReference>
<protein>
    <recommendedName>
        <fullName evidence="2">GrpE protein homolog, mitochondrial</fullName>
    </recommendedName>
</protein>
<dbReference type="Gene3D" id="2.30.22.10">
    <property type="entry name" value="Head domain of nucleotide exchange factor GrpE"/>
    <property type="match status" value="1"/>
</dbReference>
<evidence type="ECO:0000256" key="1">
    <source>
        <dbReference type="ARBA" id="ARBA00009054"/>
    </source>
</evidence>
<dbReference type="InterPro" id="IPR000740">
    <property type="entry name" value="GrpE"/>
</dbReference>
<dbReference type="STRING" id="1344416.A0A139A240"/>
<comment type="similarity">
    <text evidence="1 4">Belongs to the GrpE family.</text>
</comment>
<dbReference type="PRINTS" id="PR00773">
    <property type="entry name" value="GRPEPROTEIN"/>
</dbReference>
<evidence type="ECO:0000256" key="4">
    <source>
        <dbReference type="RuleBase" id="RU004478"/>
    </source>
</evidence>
<keyword evidence="3" id="KW-0143">Chaperone</keyword>
<sequence>MSLFRTASRAYTALPVLCCGAPSSANPSSIHGIAHQSVVLGTPATAPRRKFLSVPFLRQEDAPSGKRGQETQSEQMESEVPVTREEVEALKKEVAAKSKKVAELQDAYLRAIAETENVRERARRDVEQKGQFAIQKFAKDLLESADVLSKAIESVDPSSHPSLAPLHTGVVATRSALLAAFRRHGLEEYNPIGEKFDPGRHEAIFQAPAQEGGERKPGDIMEVIKTGYSLNGRVVRPAQVGVVREG</sequence>
<keyword evidence="7" id="KW-1185">Reference proteome</keyword>
<dbReference type="GO" id="GO:0042803">
    <property type="term" value="F:protein homodimerization activity"/>
    <property type="evidence" value="ECO:0007669"/>
    <property type="project" value="InterPro"/>
</dbReference>
<dbReference type="GO" id="GO:0001405">
    <property type="term" value="C:PAM complex, Tim23 associated import motor"/>
    <property type="evidence" value="ECO:0007669"/>
    <property type="project" value="TreeGrafter"/>
</dbReference>
<dbReference type="GO" id="GO:0000774">
    <property type="term" value="F:adenyl-nucleotide exchange factor activity"/>
    <property type="evidence" value="ECO:0007669"/>
    <property type="project" value="InterPro"/>
</dbReference>
<dbReference type="EMBL" id="KQ965812">
    <property type="protein sequence ID" value="KXS10856.1"/>
    <property type="molecule type" value="Genomic_DNA"/>
</dbReference>
<dbReference type="PANTHER" id="PTHR21237">
    <property type="entry name" value="GRPE PROTEIN"/>
    <property type="match status" value="1"/>
</dbReference>
<gene>
    <name evidence="6" type="ORF">M427DRAFT_61378</name>
</gene>
<organism evidence="6 7">
    <name type="scientific">Gonapodya prolifera (strain JEL478)</name>
    <name type="common">Monoblepharis prolifera</name>
    <dbReference type="NCBI Taxonomy" id="1344416"/>
    <lineage>
        <taxon>Eukaryota</taxon>
        <taxon>Fungi</taxon>
        <taxon>Fungi incertae sedis</taxon>
        <taxon>Chytridiomycota</taxon>
        <taxon>Chytridiomycota incertae sedis</taxon>
        <taxon>Monoblepharidomycetes</taxon>
        <taxon>Monoblepharidales</taxon>
        <taxon>Gonapodyaceae</taxon>
        <taxon>Gonapodya</taxon>
    </lineage>
</organism>
<feature type="compositionally biased region" description="Basic and acidic residues" evidence="5">
    <location>
        <begin position="58"/>
        <end position="69"/>
    </location>
</feature>
<dbReference type="InterPro" id="IPR013805">
    <property type="entry name" value="GrpE_CC"/>
</dbReference>
<proteinExistence type="inferred from homology"/>
<evidence type="ECO:0000256" key="2">
    <source>
        <dbReference type="ARBA" id="ARBA00014521"/>
    </source>
</evidence>
<dbReference type="GO" id="GO:0051087">
    <property type="term" value="F:protein-folding chaperone binding"/>
    <property type="evidence" value="ECO:0007669"/>
    <property type="project" value="InterPro"/>
</dbReference>
<dbReference type="AlphaFoldDB" id="A0A139A240"/>
<dbReference type="Proteomes" id="UP000070544">
    <property type="component" value="Unassembled WGS sequence"/>
</dbReference>
<reference evidence="6 7" key="1">
    <citation type="journal article" date="2015" name="Genome Biol. Evol.">
        <title>Phylogenomic analyses indicate that early fungi evolved digesting cell walls of algal ancestors of land plants.</title>
        <authorList>
            <person name="Chang Y."/>
            <person name="Wang S."/>
            <person name="Sekimoto S."/>
            <person name="Aerts A.L."/>
            <person name="Choi C."/>
            <person name="Clum A."/>
            <person name="LaButti K.M."/>
            <person name="Lindquist E.A."/>
            <person name="Yee Ngan C."/>
            <person name="Ohm R.A."/>
            <person name="Salamov A.A."/>
            <person name="Grigoriev I.V."/>
            <person name="Spatafora J.W."/>
            <person name="Berbee M.L."/>
        </authorList>
    </citation>
    <scope>NUCLEOTIDE SEQUENCE [LARGE SCALE GENOMIC DNA]</scope>
    <source>
        <strain evidence="6 7">JEL478</strain>
    </source>
</reference>
<dbReference type="OMA" id="PHRHQAI"/>
<dbReference type="SUPFAM" id="SSF58014">
    <property type="entry name" value="Coiled-coil domain of nucleotide exchange factor GrpE"/>
    <property type="match status" value="1"/>
</dbReference>
<evidence type="ECO:0000313" key="6">
    <source>
        <dbReference type="EMBL" id="KXS10856.1"/>
    </source>
</evidence>
<dbReference type="SUPFAM" id="SSF51064">
    <property type="entry name" value="Head domain of nucleotide exchange factor GrpE"/>
    <property type="match status" value="1"/>
</dbReference>
<dbReference type="GO" id="GO:0006457">
    <property type="term" value="P:protein folding"/>
    <property type="evidence" value="ECO:0007669"/>
    <property type="project" value="InterPro"/>
</dbReference>
<evidence type="ECO:0000256" key="5">
    <source>
        <dbReference type="SAM" id="MobiDB-lite"/>
    </source>
</evidence>
<dbReference type="GO" id="GO:0030150">
    <property type="term" value="P:protein import into mitochondrial matrix"/>
    <property type="evidence" value="ECO:0007669"/>
    <property type="project" value="TreeGrafter"/>
</dbReference>
<dbReference type="InterPro" id="IPR009012">
    <property type="entry name" value="GrpE_head"/>
</dbReference>
<feature type="region of interest" description="Disordered" evidence="5">
    <location>
        <begin position="57"/>
        <end position="83"/>
    </location>
</feature>
<evidence type="ECO:0000313" key="7">
    <source>
        <dbReference type="Proteomes" id="UP000070544"/>
    </source>
</evidence>
<dbReference type="Gene3D" id="3.90.20.20">
    <property type="match status" value="1"/>
</dbReference>
<name>A0A139A240_GONPJ</name>
<evidence type="ECO:0000256" key="3">
    <source>
        <dbReference type="ARBA" id="ARBA00023186"/>
    </source>
</evidence>